<keyword evidence="5" id="KW-1185">Reference proteome</keyword>
<dbReference type="SUPFAM" id="SSF52833">
    <property type="entry name" value="Thioredoxin-like"/>
    <property type="match status" value="1"/>
</dbReference>
<dbReference type="GO" id="GO:0034976">
    <property type="term" value="P:response to endoplasmic reticulum stress"/>
    <property type="evidence" value="ECO:0007669"/>
    <property type="project" value="TreeGrafter"/>
</dbReference>
<dbReference type="InterPro" id="IPR013766">
    <property type="entry name" value="Thioredoxin_domain"/>
</dbReference>
<evidence type="ECO:0000313" key="5">
    <source>
        <dbReference type="Proteomes" id="UP001203297"/>
    </source>
</evidence>
<dbReference type="Pfam" id="PF00085">
    <property type="entry name" value="Thioredoxin"/>
    <property type="match status" value="1"/>
</dbReference>
<feature type="domain" description="Thioredoxin" evidence="3">
    <location>
        <begin position="4"/>
        <end position="156"/>
    </location>
</feature>
<dbReference type="PANTHER" id="PTHR45815">
    <property type="entry name" value="PROTEIN DISULFIDE-ISOMERASE A6"/>
    <property type="match status" value="1"/>
</dbReference>
<dbReference type="EMBL" id="WTXG01000047">
    <property type="protein sequence ID" value="KAI0296562.1"/>
    <property type="molecule type" value="Genomic_DNA"/>
</dbReference>
<dbReference type="AlphaFoldDB" id="A0AAD4LZN8"/>
<dbReference type="Proteomes" id="UP001203297">
    <property type="component" value="Unassembled WGS sequence"/>
</dbReference>
<dbReference type="PANTHER" id="PTHR45815:SF3">
    <property type="entry name" value="PROTEIN DISULFIDE-ISOMERASE A6"/>
    <property type="match status" value="1"/>
</dbReference>
<dbReference type="Gene3D" id="3.40.30.10">
    <property type="entry name" value="Glutaredoxin"/>
    <property type="match status" value="2"/>
</dbReference>
<organism evidence="4 5">
    <name type="scientific">Multifurca ochricompacta</name>
    <dbReference type="NCBI Taxonomy" id="376703"/>
    <lineage>
        <taxon>Eukaryota</taxon>
        <taxon>Fungi</taxon>
        <taxon>Dikarya</taxon>
        <taxon>Basidiomycota</taxon>
        <taxon>Agaricomycotina</taxon>
        <taxon>Agaricomycetes</taxon>
        <taxon>Russulales</taxon>
        <taxon>Russulaceae</taxon>
        <taxon>Multifurca</taxon>
    </lineage>
</organism>
<accession>A0AAD4LZN8</accession>
<proteinExistence type="predicted"/>
<evidence type="ECO:0000256" key="1">
    <source>
        <dbReference type="SAM" id="MobiDB-lite"/>
    </source>
</evidence>
<keyword evidence="2" id="KW-0732">Signal</keyword>
<evidence type="ECO:0000256" key="2">
    <source>
        <dbReference type="SAM" id="SignalP"/>
    </source>
</evidence>
<sequence>MLPLLPLTLALAFAPSLVSAGLYPKDSLVKMIDARGFRSAMKENRTNLVAFVASWCGHCKAMVPEYSKAALGLHPLIPLFAVDCDENRSLCADQGVKGFPTVKLFPRGKEQAPILFEHPERTASAFFYFATRRVPHKNKKLYTLQEIEPWVNEKVDHTRVLLLSKVKDIPLMWKVLANKYRDDFAFANHRDRDGKTSVALGYDAGTKKDSKILVYQAGSTEPFLFEGVLNRDSISKFFDSILDGTTILTPAGSHVSEEAHELTPEEEEIERKQEAQRLAILHGGYTDMIDFEKAVKKYGKDFHGGHGYDASLSDTLKEDKTADSGKGSEDKHEREEDPIHKVIRLQQEEQKARDALKDSMPRTGDANQVVLETPTADTAHSATKATTSHAPPSTETPVSQPAASSESMTDPAPTPEGTTPPETGHAKDEL</sequence>
<dbReference type="PRINTS" id="PR00421">
    <property type="entry name" value="THIOREDOXIN"/>
</dbReference>
<dbReference type="GO" id="GO:0005788">
    <property type="term" value="C:endoplasmic reticulum lumen"/>
    <property type="evidence" value="ECO:0007669"/>
    <property type="project" value="TreeGrafter"/>
</dbReference>
<comment type="caution">
    <text evidence="4">The sequence shown here is derived from an EMBL/GenBank/DDBJ whole genome shotgun (WGS) entry which is preliminary data.</text>
</comment>
<feature type="compositionally biased region" description="Low complexity" evidence="1">
    <location>
        <begin position="375"/>
        <end position="393"/>
    </location>
</feature>
<gene>
    <name evidence="4" type="ORF">B0F90DRAFT_1745521</name>
</gene>
<feature type="compositionally biased region" description="Basic and acidic residues" evidence="1">
    <location>
        <begin position="315"/>
        <end position="360"/>
    </location>
</feature>
<feature type="region of interest" description="Disordered" evidence="1">
    <location>
        <begin position="307"/>
        <end position="430"/>
    </location>
</feature>
<feature type="compositionally biased region" description="Polar residues" evidence="1">
    <location>
        <begin position="395"/>
        <end position="408"/>
    </location>
</feature>
<reference evidence="4" key="1">
    <citation type="journal article" date="2022" name="New Phytol.">
        <title>Evolutionary transition to the ectomycorrhizal habit in the genomes of a hyperdiverse lineage of mushroom-forming fungi.</title>
        <authorList>
            <person name="Looney B."/>
            <person name="Miyauchi S."/>
            <person name="Morin E."/>
            <person name="Drula E."/>
            <person name="Courty P.E."/>
            <person name="Kohler A."/>
            <person name="Kuo A."/>
            <person name="LaButti K."/>
            <person name="Pangilinan J."/>
            <person name="Lipzen A."/>
            <person name="Riley R."/>
            <person name="Andreopoulos W."/>
            <person name="He G."/>
            <person name="Johnson J."/>
            <person name="Nolan M."/>
            <person name="Tritt A."/>
            <person name="Barry K.W."/>
            <person name="Grigoriev I.V."/>
            <person name="Nagy L.G."/>
            <person name="Hibbett D."/>
            <person name="Henrissat B."/>
            <person name="Matheny P.B."/>
            <person name="Labbe J."/>
            <person name="Martin F.M."/>
        </authorList>
    </citation>
    <scope>NUCLEOTIDE SEQUENCE</scope>
    <source>
        <strain evidence="4">BPL690</strain>
    </source>
</reference>
<dbReference type="PROSITE" id="PS51352">
    <property type="entry name" value="THIOREDOXIN_2"/>
    <property type="match status" value="1"/>
</dbReference>
<name>A0AAD4LZN8_9AGAM</name>
<feature type="chain" id="PRO_5041997657" description="Thioredoxin domain-containing protein" evidence="2">
    <location>
        <begin position="21"/>
        <end position="430"/>
    </location>
</feature>
<protein>
    <recommendedName>
        <fullName evidence="3">Thioredoxin domain-containing protein</fullName>
    </recommendedName>
</protein>
<feature type="signal peptide" evidence="2">
    <location>
        <begin position="1"/>
        <end position="20"/>
    </location>
</feature>
<dbReference type="GO" id="GO:0015035">
    <property type="term" value="F:protein-disulfide reductase activity"/>
    <property type="evidence" value="ECO:0007669"/>
    <property type="project" value="TreeGrafter"/>
</dbReference>
<evidence type="ECO:0000259" key="3">
    <source>
        <dbReference type="PROSITE" id="PS51352"/>
    </source>
</evidence>
<evidence type="ECO:0000313" key="4">
    <source>
        <dbReference type="EMBL" id="KAI0296562.1"/>
    </source>
</evidence>
<dbReference type="InterPro" id="IPR036249">
    <property type="entry name" value="Thioredoxin-like_sf"/>
</dbReference>